<name>A0A7C9JCA1_9BACT</name>
<evidence type="ECO:0000313" key="8">
    <source>
        <dbReference type="EMBL" id="NBI33459.1"/>
    </source>
</evidence>
<keyword evidence="3 6" id="KW-1133">Transmembrane helix</keyword>
<feature type="transmembrane region" description="Helical" evidence="6">
    <location>
        <begin position="220"/>
        <end position="247"/>
    </location>
</feature>
<keyword evidence="2 6" id="KW-0812">Transmembrane</keyword>
<evidence type="ECO:0000256" key="3">
    <source>
        <dbReference type="ARBA" id="ARBA00022989"/>
    </source>
</evidence>
<feature type="compositionally biased region" description="Low complexity" evidence="5">
    <location>
        <begin position="151"/>
        <end position="160"/>
    </location>
</feature>
<evidence type="ECO:0000256" key="4">
    <source>
        <dbReference type="ARBA" id="ARBA00023136"/>
    </source>
</evidence>
<keyword evidence="4 6" id="KW-0472">Membrane</keyword>
<dbReference type="InterPro" id="IPR007829">
    <property type="entry name" value="TM2"/>
</dbReference>
<dbReference type="EMBL" id="QWKH01000001">
    <property type="protein sequence ID" value="NBI33459.1"/>
    <property type="molecule type" value="Genomic_DNA"/>
</dbReference>
<organism evidence="8">
    <name type="scientific">Muribaculaceae bacterium Z82</name>
    <dbReference type="NCBI Taxonomy" id="2304548"/>
    <lineage>
        <taxon>Bacteria</taxon>
        <taxon>Pseudomonadati</taxon>
        <taxon>Bacteroidota</taxon>
        <taxon>Bacteroidia</taxon>
        <taxon>Bacteroidales</taxon>
        <taxon>Muribaculaceae</taxon>
    </lineage>
</organism>
<sequence>MAGYVVIEGGQQGADAEERAARAQDAEALEQATSTGKAESPSAAVSGPSVVRGGGAAVDGCSEPLRWVPYSISAGGVSATGSFRPPEPPTQEVLYGPGPDASPIPPEGYRPHEAPPASSARVPASSVSPVPGPDPAMRYAPWEDGGGPWQPASAASSEAPAPPSAYAAYVSPTTPPPLPVPPASAVPPNAADRNVAAVLAILFGAFGVHKFYLRYYVPAFLMLGITLLGGFVSLPLMSWAVWVVAIVEGVIYLTKSQAQFYQTYVANRREWF</sequence>
<dbReference type="AlphaFoldDB" id="A0A7C9JCA1"/>
<evidence type="ECO:0000256" key="1">
    <source>
        <dbReference type="ARBA" id="ARBA00004141"/>
    </source>
</evidence>
<feature type="compositionally biased region" description="Basic and acidic residues" evidence="5">
    <location>
        <begin position="16"/>
        <end position="25"/>
    </location>
</feature>
<feature type="region of interest" description="Disordered" evidence="5">
    <location>
        <begin position="76"/>
        <end position="160"/>
    </location>
</feature>
<feature type="region of interest" description="Disordered" evidence="5">
    <location>
        <begin position="1"/>
        <end position="58"/>
    </location>
</feature>
<feature type="compositionally biased region" description="Low complexity" evidence="5">
    <location>
        <begin position="40"/>
        <end position="51"/>
    </location>
</feature>
<evidence type="ECO:0000256" key="6">
    <source>
        <dbReference type="SAM" id="Phobius"/>
    </source>
</evidence>
<dbReference type="GO" id="GO:0016020">
    <property type="term" value="C:membrane"/>
    <property type="evidence" value="ECO:0007669"/>
    <property type="project" value="UniProtKB-SubCell"/>
</dbReference>
<gene>
    <name evidence="8" type="ORF">D1639_00095</name>
</gene>
<feature type="transmembrane region" description="Helical" evidence="6">
    <location>
        <begin position="195"/>
        <end position="213"/>
    </location>
</feature>
<evidence type="ECO:0000256" key="2">
    <source>
        <dbReference type="ARBA" id="ARBA00022692"/>
    </source>
</evidence>
<evidence type="ECO:0000259" key="7">
    <source>
        <dbReference type="Pfam" id="PF05154"/>
    </source>
</evidence>
<comment type="subcellular location">
    <subcellularLocation>
        <location evidence="1">Membrane</location>
        <topology evidence="1">Multi-pass membrane protein</topology>
    </subcellularLocation>
</comment>
<evidence type="ECO:0000256" key="5">
    <source>
        <dbReference type="SAM" id="MobiDB-lite"/>
    </source>
</evidence>
<dbReference type="Pfam" id="PF05154">
    <property type="entry name" value="TM2"/>
    <property type="match status" value="1"/>
</dbReference>
<proteinExistence type="predicted"/>
<feature type="domain" description="TM2" evidence="7">
    <location>
        <begin position="192"/>
        <end position="235"/>
    </location>
</feature>
<feature type="compositionally biased region" description="Low complexity" evidence="5">
    <location>
        <begin position="115"/>
        <end position="129"/>
    </location>
</feature>
<accession>A0A7C9JCA1</accession>
<comment type="caution">
    <text evidence="8">The sequence shown here is derived from an EMBL/GenBank/DDBJ whole genome shotgun (WGS) entry which is preliminary data.</text>
</comment>
<reference evidence="8" key="1">
    <citation type="submission" date="2018-08" db="EMBL/GenBank/DDBJ databases">
        <title>Murine metabolic-syndrome-specific gut microbial biobank.</title>
        <authorList>
            <person name="Liu C."/>
        </authorList>
    </citation>
    <scope>NUCLEOTIDE SEQUENCE [LARGE SCALE GENOMIC DNA]</scope>
    <source>
        <strain evidence="8">Z82</strain>
    </source>
</reference>
<protein>
    <submittedName>
        <fullName evidence="8">TM2 domain-containing protein</fullName>
    </submittedName>
</protein>